<proteinExistence type="predicted"/>
<dbReference type="Proteomes" id="UP000218439">
    <property type="component" value="Unassembled WGS sequence"/>
</dbReference>
<dbReference type="EMBL" id="NSJE01000008">
    <property type="protein sequence ID" value="PAT42966.1"/>
    <property type="molecule type" value="Genomic_DNA"/>
</dbReference>
<dbReference type="AlphaFoldDB" id="A0A2A2AYP9"/>
<dbReference type="Pfam" id="PF10696">
    <property type="entry name" value="DUF2501"/>
    <property type="match status" value="1"/>
</dbReference>
<evidence type="ECO:0000313" key="2">
    <source>
        <dbReference type="Proteomes" id="UP000218439"/>
    </source>
</evidence>
<accession>A0A2A2AYP9</accession>
<comment type="caution">
    <text evidence="1">The sequence shown here is derived from an EMBL/GenBank/DDBJ whole genome shotgun (WGS) entry which is preliminary data.</text>
</comment>
<evidence type="ECO:0000313" key="1">
    <source>
        <dbReference type="EMBL" id="PAT42966.1"/>
    </source>
</evidence>
<organism evidence="1 2">
    <name type="scientific">Vandammella animalimorsus</name>
    <dbReference type="NCBI Taxonomy" id="2029117"/>
    <lineage>
        <taxon>Bacteria</taxon>
        <taxon>Pseudomonadati</taxon>
        <taxon>Pseudomonadota</taxon>
        <taxon>Betaproteobacteria</taxon>
        <taxon>Burkholderiales</taxon>
        <taxon>Comamonadaceae</taxon>
        <taxon>Vandammella</taxon>
    </lineage>
</organism>
<name>A0A2A2AYP9_9BURK</name>
<dbReference type="InterPro" id="IPR019637">
    <property type="entry name" value="DUF2501"/>
</dbReference>
<protein>
    <recommendedName>
        <fullName evidence="3">DUF2501 domain-containing protein</fullName>
    </recommendedName>
</protein>
<gene>
    <name evidence="1" type="ORF">CK621_06870</name>
</gene>
<sequence>MLGLTACITAGSAWAQQDALGRLIEEKTSAGQHRSAASGAALPAGLGAGLAGTLAPGGALAGLGMPNLQGTPLSNMAGVLEYCVRQRLLEQTARVTGLRDGLLGRAGLAPASAQTQDSHYASGLAGQLMGSGSSLDFGKLQKEFKAKACEYVLKHAASLL</sequence>
<reference evidence="1 2" key="1">
    <citation type="submission" date="2017-08" db="EMBL/GenBank/DDBJ databases">
        <title>WGS of Clinical strains of the CDC Group NO-1 linked to zoonotic infections in humans.</title>
        <authorList>
            <person name="Bernier A.-M."/>
            <person name="Bernard K."/>
        </authorList>
    </citation>
    <scope>NUCLEOTIDE SEQUENCE [LARGE SCALE GENOMIC DNA]</scope>
    <source>
        <strain evidence="1 2">NML120219</strain>
    </source>
</reference>
<evidence type="ECO:0008006" key="3">
    <source>
        <dbReference type="Google" id="ProtNLM"/>
    </source>
</evidence>